<dbReference type="EMBL" id="JAHESC010000022">
    <property type="protein sequence ID" value="MBT1687999.1"/>
    <property type="molecule type" value="Genomic_DNA"/>
</dbReference>
<dbReference type="NCBIfam" id="TIGR01777">
    <property type="entry name" value="yfcH"/>
    <property type="match status" value="1"/>
</dbReference>
<evidence type="ECO:0000259" key="2">
    <source>
        <dbReference type="Pfam" id="PF01370"/>
    </source>
</evidence>
<gene>
    <name evidence="4" type="ORF">KK078_15625</name>
</gene>
<proteinExistence type="inferred from homology"/>
<dbReference type="InterPro" id="IPR010099">
    <property type="entry name" value="SDR39U1"/>
</dbReference>
<dbReference type="Gene3D" id="3.40.50.720">
    <property type="entry name" value="NAD(P)-binding Rossmann-like Domain"/>
    <property type="match status" value="1"/>
</dbReference>
<evidence type="ECO:0000313" key="5">
    <source>
        <dbReference type="Proteomes" id="UP001319180"/>
    </source>
</evidence>
<comment type="caution">
    <text evidence="4">The sequence shown here is derived from an EMBL/GenBank/DDBJ whole genome shotgun (WGS) entry which is preliminary data.</text>
</comment>
<dbReference type="AlphaFoldDB" id="A0AAP2DA58"/>
<evidence type="ECO:0000259" key="3">
    <source>
        <dbReference type="Pfam" id="PF08338"/>
    </source>
</evidence>
<dbReference type="Pfam" id="PF01370">
    <property type="entry name" value="Epimerase"/>
    <property type="match status" value="1"/>
</dbReference>
<organism evidence="4 5">
    <name type="scientific">Dawidia soli</name>
    <dbReference type="NCBI Taxonomy" id="2782352"/>
    <lineage>
        <taxon>Bacteria</taxon>
        <taxon>Pseudomonadati</taxon>
        <taxon>Bacteroidota</taxon>
        <taxon>Cytophagia</taxon>
        <taxon>Cytophagales</taxon>
        <taxon>Chryseotaleaceae</taxon>
        <taxon>Dawidia</taxon>
    </lineage>
</organism>
<feature type="domain" description="DUF1731" evidence="3">
    <location>
        <begin position="253"/>
        <end position="301"/>
    </location>
</feature>
<evidence type="ECO:0000256" key="1">
    <source>
        <dbReference type="ARBA" id="ARBA00009353"/>
    </source>
</evidence>
<dbReference type="InterPro" id="IPR013549">
    <property type="entry name" value="DUF1731"/>
</dbReference>
<dbReference type="CDD" id="cd05242">
    <property type="entry name" value="SDR_a8"/>
    <property type="match status" value="1"/>
</dbReference>
<dbReference type="Pfam" id="PF08338">
    <property type="entry name" value="DUF1731"/>
    <property type="match status" value="1"/>
</dbReference>
<dbReference type="PANTHER" id="PTHR11092:SF0">
    <property type="entry name" value="EPIMERASE FAMILY PROTEIN SDR39U1"/>
    <property type="match status" value="1"/>
</dbReference>
<evidence type="ECO:0000313" key="4">
    <source>
        <dbReference type="EMBL" id="MBT1687999.1"/>
    </source>
</evidence>
<comment type="similarity">
    <text evidence="1">Belongs to the NAD(P)-dependent epimerase/dehydratase family. SDR39U1 subfamily.</text>
</comment>
<feature type="domain" description="NAD-dependent epimerase/dehydratase" evidence="2">
    <location>
        <begin position="4"/>
        <end position="225"/>
    </location>
</feature>
<name>A0AAP2DA58_9BACT</name>
<dbReference type="PANTHER" id="PTHR11092">
    <property type="entry name" value="SUGAR NUCLEOTIDE EPIMERASE RELATED"/>
    <property type="match status" value="1"/>
</dbReference>
<reference evidence="4 5" key="1">
    <citation type="submission" date="2021-05" db="EMBL/GenBank/DDBJ databases">
        <title>A Polyphasic approach of four new species of the genus Ohtaekwangia: Ohtaekwangia histidinii sp. nov., Ohtaekwangia cretensis sp. nov., Ohtaekwangia indiensis sp. nov., Ohtaekwangia reichenbachii sp. nov. from diverse environment.</title>
        <authorList>
            <person name="Octaviana S."/>
        </authorList>
    </citation>
    <scope>NUCLEOTIDE SEQUENCE [LARGE SCALE GENOMIC DNA]</scope>
    <source>
        <strain evidence="4 5">PWU37</strain>
    </source>
</reference>
<protein>
    <submittedName>
        <fullName evidence="4">TIGR01777 family oxidoreductase</fullName>
    </submittedName>
</protein>
<dbReference type="SUPFAM" id="SSF51735">
    <property type="entry name" value="NAD(P)-binding Rossmann-fold domains"/>
    <property type="match status" value="1"/>
</dbReference>
<sequence>MKKIVIAGGTGFLGSCLAQHYEAHGWEVVILTRGTTRQQGPVQYVTWDGKNLGPWTTTLEGAEVVVNLNGRSVDCRYTEENKRLIYSSRLDATAILGAAIQRAKNPPKAWLNAASATIYRHAEDREMDEYTGEIGTGFSVDVCQKWEAMFNSVDTPATRKILLRIGIVLGNHGGPLRPLKMMAKLGAGGKQGSGNQYCSWLHETDFVQIVEFLITHPETAGVYNVTAPVPVKNKLFMRALRQATGIPFGIPMPAGLLEIGAHIIQTETELILKSRRVVPARLLQAGYRFRFPTIEQALDNLC</sequence>
<accession>A0AAP2DA58</accession>
<dbReference type="RefSeq" id="WP_254091228.1">
    <property type="nucleotide sequence ID" value="NZ_JAHESC010000022.1"/>
</dbReference>
<dbReference type="InterPro" id="IPR036291">
    <property type="entry name" value="NAD(P)-bd_dom_sf"/>
</dbReference>
<dbReference type="Proteomes" id="UP001319180">
    <property type="component" value="Unassembled WGS sequence"/>
</dbReference>
<dbReference type="InterPro" id="IPR001509">
    <property type="entry name" value="Epimerase_deHydtase"/>
</dbReference>
<keyword evidence="5" id="KW-1185">Reference proteome</keyword>
<dbReference type="PROSITE" id="PS51257">
    <property type="entry name" value="PROKAR_LIPOPROTEIN"/>
    <property type="match status" value="1"/>
</dbReference>